<proteinExistence type="predicted"/>
<evidence type="ECO:0000313" key="2">
    <source>
        <dbReference type="Proteomes" id="UP001470230"/>
    </source>
</evidence>
<sequence length="109" mass="12209">MILLYFFEDCFLTGNSVTSIGNKEFVGCSSLLQITNPSSVQNTASLVFGCDPMLLIHIPQSFKDAGPFSDIDKYEINELTNQTYAHNKVTKETKEEFLLAAYDENQPNC</sequence>
<accession>A0ABR2GNG8</accession>
<evidence type="ECO:0000313" key="1">
    <source>
        <dbReference type="EMBL" id="KAK8835483.1"/>
    </source>
</evidence>
<protein>
    <submittedName>
        <fullName evidence="1">Uncharacterized protein</fullName>
    </submittedName>
</protein>
<dbReference type="Gene3D" id="3.40.50.12480">
    <property type="match status" value="1"/>
</dbReference>
<reference evidence="1 2" key="1">
    <citation type="submission" date="2024-04" db="EMBL/GenBank/DDBJ databases">
        <title>Tritrichomonas musculus Genome.</title>
        <authorList>
            <person name="Alves-Ferreira E."/>
            <person name="Grigg M."/>
            <person name="Lorenzi H."/>
            <person name="Galac M."/>
        </authorList>
    </citation>
    <scope>NUCLEOTIDE SEQUENCE [LARGE SCALE GENOMIC DNA]</scope>
    <source>
        <strain evidence="1 2">EAF2021</strain>
    </source>
</reference>
<name>A0ABR2GNG8_9EUKA</name>
<dbReference type="EMBL" id="JAPFFF010000097">
    <property type="protein sequence ID" value="KAK8835483.1"/>
    <property type="molecule type" value="Genomic_DNA"/>
</dbReference>
<gene>
    <name evidence="1" type="ORF">M9Y10_046126</name>
</gene>
<keyword evidence="2" id="KW-1185">Reference proteome</keyword>
<organism evidence="1 2">
    <name type="scientific">Tritrichomonas musculus</name>
    <dbReference type="NCBI Taxonomy" id="1915356"/>
    <lineage>
        <taxon>Eukaryota</taxon>
        <taxon>Metamonada</taxon>
        <taxon>Parabasalia</taxon>
        <taxon>Tritrichomonadida</taxon>
        <taxon>Tritrichomonadidae</taxon>
        <taxon>Tritrichomonas</taxon>
    </lineage>
</organism>
<dbReference type="Proteomes" id="UP001470230">
    <property type="component" value="Unassembled WGS sequence"/>
</dbReference>
<comment type="caution">
    <text evidence="1">The sequence shown here is derived from an EMBL/GenBank/DDBJ whole genome shotgun (WGS) entry which is preliminary data.</text>
</comment>